<dbReference type="Pfam" id="PF24626">
    <property type="entry name" value="SH3_Tf2-1"/>
    <property type="match status" value="1"/>
</dbReference>
<dbReference type="EMBL" id="JAIQCV010000011">
    <property type="protein sequence ID" value="KAH1047564.1"/>
    <property type="molecule type" value="Genomic_DNA"/>
</dbReference>
<dbReference type="InterPro" id="IPR056924">
    <property type="entry name" value="SH3_Tf2-1"/>
</dbReference>
<dbReference type="PANTHER" id="PTHR46148">
    <property type="entry name" value="CHROMO DOMAIN-CONTAINING PROTEIN"/>
    <property type="match status" value="1"/>
</dbReference>
<dbReference type="SUPFAM" id="SSF54160">
    <property type="entry name" value="Chromo domain-like"/>
    <property type="match status" value="1"/>
</dbReference>
<organism evidence="2 3">
    <name type="scientific">Gossypium stocksii</name>
    <dbReference type="NCBI Taxonomy" id="47602"/>
    <lineage>
        <taxon>Eukaryota</taxon>
        <taxon>Viridiplantae</taxon>
        <taxon>Streptophyta</taxon>
        <taxon>Embryophyta</taxon>
        <taxon>Tracheophyta</taxon>
        <taxon>Spermatophyta</taxon>
        <taxon>Magnoliopsida</taxon>
        <taxon>eudicotyledons</taxon>
        <taxon>Gunneridae</taxon>
        <taxon>Pentapetalae</taxon>
        <taxon>rosids</taxon>
        <taxon>malvids</taxon>
        <taxon>Malvales</taxon>
        <taxon>Malvaceae</taxon>
        <taxon>Malvoideae</taxon>
        <taxon>Gossypium</taxon>
    </lineage>
</organism>
<proteinExistence type="predicted"/>
<reference evidence="2 3" key="1">
    <citation type="journal article" date="2021" name="Plant Biotechnol. J.">
        <title>Multi-omics assisted identification of the key and species-specific regulatory components of drought-tolerant mechanisms in Gossypium stocksii.</title>
        <authorList>
            <person name="Yu D."/>
            <person name="Ke L."/>
            <person name="Zhang D."/>
            <person name="Wu Y."/>
            <person name="Sun Y."/>
            <person name="Mei J."/>
            <person name="Sun J."/>
            <person name="Sun Y."/>
        </authorList>
    </citation>
    <scope>NUCLEOTIDE SEQUENCE [LARGE SCALE GENOMIC DNA]</scope>
    <source>
        <strain evidence="3">cv. E1</strain>
        <tissue evidence="2">Leaf</tissue>
    </source>
</reference>
<accession>A0A9D3UNN2</accession>
<protein>
    <recommendedName>
        <fullName evidence="1">Tf2-1-like SH3-like domain-containing protein</fullName>
    </recommendedName>
</protein>
<dbReference type="OrthoDB" id="5554229at2759"/>
<feature type="domain" description="Tf2-1-like SH3-like" evidence="1">
    <location>
        <begin position="50"/>
        <end position="114"/>
    </location>
</feature>
<sequence length="193" mass="22569">MGASVVAKVDRSLQQREAARRLLKFHLKRAQDRMRQQAEKHRTDRKFEVGDLVYLKLQPYRQHTVRRILNQKLSPKCFGPFKVEARVGRVAYRLQLPQGSKVHPTFHVSQLKKHVGAAPVQAELPLVDAHGAWAKEPVKIFEKRMVRRGNRAVTKLLVEWTNSFPEDVTWESFQQMKETLYRSLRTRIYSSRG</sequence>
<dbReference type="InterPro" id="IPR016197">
    <property type="entry name" value="Chromo-like_dom_sf"/>
</dbReference>
<comment type="caution">
    <text evidence="2">The sequence shown here is derived from an EMBL/GenBank/DDBJ whole genome shotgun (WGS) entry which is preliminary data.</text>
</comment>
<evidence type="ECO:0000313" key="2">
    <source>
        <dbReference type="EMBL" id="KAH1047564.1"/>
    </source>
</evidence>
<evidence type="ECO:0000259" key="1">
    <source>
        <dbReference type="Pfam" id="PF24626"/>
    </source>
</evidence>
<name>A0A9D3UNN2_9ROSI</name>
<gene>
    <name evidence="2" type="ORF">J1N35_038348</name>
</gene>
<dbReference type="PANTHER" id="PTHR46148:SF52">
    <property type="entry name" value="OS04G0603800 PROTEIN"/>
    <property type="match status" value="1"/>
</dbReference>
<dbReference type="Proteomes" id="UP000828251">
    <property type="component" value="Unassembled WGS sequence"/>
</dbReference>
<keyword evidence="3" id="KW-1185">Reference proteome</keyword>
<dbReference type="AlphaFoldDB" id="A0A9D3UNN2"/>
<evidence type="ECO:0000313" key="3">
    <source>
        <dbReference type="Proteomes" id="UP000828251"/>
    </source>
</evidence>